<sequence>MCSSTLSSLSIWLSFYQIHSVFGIQLRPLWPQVFKTRLLAAVSSQSRGLKEVRMSLGRESSPRACLQPLFRQ</sequence>
<evidence type="ECO:0000313" key="3">
    <source>
        <dbReference type="Proteomes" id="UP000235371"/>
    </source>
</evidence>
<feature type="signal peptide" evidence="1">
    <location>
        <begin position="1"/>
        <end position="23"/>
    </location>
</feature>
<accession>A0A2J6TD16</accession>
<organism evidence="2 3">
    <name type="scientific">Hyaloscypha bicolor E</name>
    <dbReference type="NCBI Taxonomy" id="1095630"/>
    <lineage>
        <taxon>Eukaryota</taxon>
        <taxon>Fungi</taxon>
        <taxon>Dikarya</taxon>
        <taxon>Ascomycota</taxon>
        <taxon>Pezizomycotina</taxon>
        <taxon>Leotiomycetes</taxon>
        <taxon>Helotiales</taxon>
        <taxon>Hyaloscyphaceae</taxon>
        <taxon>Hyaloscypha</taxon>
        <taxon>Hyaloscypha bicolor</taxon>
    </lineage>
</organism>
<dbReference type="InParanoid" id="A0A2J6TD16"/>
<feature type="chain" id="PRO_5014400298" description="Secreted protein" evidence="1">
    <location>
        <begin position="24"/>
        <end position="72"/>
    </location>
</feature>
<keyword evidence="1" id="KW-0732">Signal</keyword>
<gene>
    <name evidence="2" type="ORF">K444DRAFT_383121</name>
</gene>
<dbReference type="GeneID" id="36580440"/>
<dbReference type="EMBL" id="KZ613787">
    <property type="protein sequence ID" value="PMD60893.1"/>
    <property type="molecule type" value="Genomic_DNA"/>
</dbReference>
<evidence type="ECO:0000313" key="2">
    <source>
        <dbReference type="EMBL" id="PMD60893.1"/>
    </source>
</evidence>
<reference evidence="2 3" key="1">
    <citation type="submission" date="2016-04" db="EMBL/GenBank/DDBJ databases">
        <title>A degradative enzymes factory behind the ericoid mycorrhizal symbiosis.</title>
        <authorList>
            <consortium name="DOE Joint Genome Institute"/>
            <person name="Martino E."/>
            <person name="Morin E."/>
            <person name="Grelet G."/>
            <person name="Kuo A."/>
            <person name="Kohler A."/>
            <person name="Daghino S."/>
            <person name="Barry K."/>
            <person name="Choi C."/>
            <person name="Cichocki N."/>
            <person name="Clum A."/>
            <person name="Copeland A."/>
            <person name="Hainaut M."/>
            <person name="Haridas S."/>
            <person name="Labutti K."/>
            <person name="Lindquist E."/>
            <person name="Lipzen A."/>
            <person name="Khouja H.-R."/>
            <person name="Murat C."/>
            <person name="Ohm R."/>
            <person name="Olson A."/>
            <person name="Spatafora J."/>
            <person name="Veneault-Fourrey C."/>
            <person name="Henrissat B."/>
            <person name="Grigoriev I."/>
            <person name="Martin F."/>
            <person name="Perotto S."/>
        </authorList>
    </citation>
    <scope>NUCLEOTIDE SEQUENCE [LARGE SCALE GENOMIC DNA]</scope>
    <source>
        <strain evidence="2 3">E</strain>
    </source>
</reference>
<dbReference type="RefSeq" id="XP_024737797.1">
    <property type="nucleotide sequence ID" value="XM_024872359.1"/>
</dbReference>
<keyword evidence="3" id="KW-1185">Reference proteome</keyword>
<dbReference type="Proteomes" id="UP000235371">
    <property type="component" value="Unassembled WGS sequence"/>
</dbReference>
<evidence type="ECO:0008006" key="4">
    <source>
        <dbReference type="Google" id="ProtNLM"/>
    </source>
</evidence>
<protein>
    <recommendedName>
        <fullName evidence="4">Secreted protein</fullName>
    </recommendedName>
</protein>
<proteinExistence type="predicted"/>
<dbReference type="AlphaFoldDB" id="A0A2J6TD16"/>
<name>A0A2J6TD16_9HELO</name>
<evidence type="ECO:0000256" key="1">
    <source>
        <dbReference type="SAM" id="SignalP"/>
    </source>
</evidence>